<protein>
    <submittedName>
        <fullName evidence="1">Uncharacterized protein</fullName>
    </submittedName>
</protein>
<gene>
    <name evidence="1" type="ORF">AVEN_272713_1</name>
</gene>
<accession>A0A4Y2SVZ7</accession>
<dbReference type="AlphaFoldDB" id="A0A4Y2SVZ7"/>
<name>A0A4Y2SVZ7_ARAVE</name>
<evidence type="ECO:0000313" key="1">
    <source>
        <dbReference type="EMBL" id="GBN91486.1"/>
    </source>
</evidence>
<organism evidence="1 2">
    <name type="scientific">Araneus ventricosus</name>
    <name type="common">Orbweaver spider</name>
    <name type="synonym">Epeira ventricosa</name>
    <dbReference type="NCBI Taxonomy" id="182803"/>
    <lineage>
        <taxon>Eukaryota</taxon>
        <taxon>Metazoa</taxon>
        <taxon>Ecdysozoa</taxon>
        <taxon>Arthropoda</taxon>
        <taxon>Chelicerata</taxon>
        <taxon>Arachnida</taxon>
        <taxon>Araneae</taxon>
        <taxon>Araneomorphae</taxon>
        <taxon>Entelegynae</taxon>
        <taxon>Araneoidea</taxon>
        <taxon>Araneidae</taxon>
        <taxon>Araneus</taxon>
    </lineage>
</organism>
<keyword evidence="2" id="KW-1185">Reference proteome</keyword>
<reference evidence="1 2" key="1">
    <citation type="journal article" date="2019" name="Sci. Rep.">
        <title>Orb-weaving spider Araneus ventricosus genome elucidates the spidroin gene catalogue.</title>
        <authorList>
            <person name="Kono N."/>
            <person name="Nakamura H."/>
            <person name="Ohtoshi R."/>
            <person name="Moran D.A.P."/>
            <person name="Shinohara A."/>
            <person name="Yoshida Y."/>
            <person name="Fujiwara M."/>
            <person name="Mori M."/>
            <person name="Tomita M."/>
            <person name="Arakawa K."/>
        </authorList>
    </citation>
    <scope>NUCLEOTIDE SEQUENCE [LARGE SCALE GENOMIC DNA]</scope>
</reference>
<dbReference type="EMBL" id="BGPR01023903">
    <property type="protein sequence ID" value="GBN91486.1"/>
    <property type="molecule type" value="Genomic_DNA"/>
</dbReference>
<comment type="caution">
    <text evidence="1">The sequence shown here is derived from an EMBL/GenBank/DDBJ whole genome shotgun (WGS) entry which is preliminary data.</text>
</comment>
<sequence length="100" mass="11197">MYVVKSCSPPQNSYPYSNFSLQQVCSNLALQAYNLATSLARQDRKFTTRLQQVNANELVTTRQACHKFVTSNSLQTIAKIEYADKPRIRTLALATQPAGL</sequence>
<proteinExistence type="predicted"/>
<evidence type="ECO:0000313" key="2">
    <source>
        <dbReference type="Proteomes" id="UP000499080"/>
    </source>
</evidence>
<dbReference type="Proteomes" id="UP000499080">
    <property type="component" value="Unassembled WGS sequence"/>
</dbReference>